<dbReference type="PANTHER" id="PTHR37422:SF13">
    <property type="entry name" value="LIPOPOLYSACCHARIDE BIOSYNTHESIS PROTEIN PA4999-RELATED"/>
    <property type="match status" value="1"/>
</dbReference>
<evidence type="ECO:0000313" key="7">
    <source>
        <dbReference type="EMBL" id="SET22079.1"/>
    </source>
</evidence>
<dbReference type="InterPro" id="IPR051533">
    <property type="entry name" value="WaaL-like"/>
</dbReference>
<feature type="transmembrane region" description="Helical" evidence="5">
    <location>
        <begin position="21"/>
        <end position="42"/>
    </location>
</feature>
<comment type="subcellular location">
    <subcellularLocation>
        <location evidence="1">Membrane</location>
        <topology evidence="1">Multi-pass membrane protein</topology>
    </subcellularLocation>
</comment>
<feature type="transmembrane region" description="Helical" evidence="5">
    <location>
        <begin position="271"/>
        <end position="288"/>
    </location>
</feature>
<dbReference type="AlphaFoldDB" id="A0A1I0CQS9"/>
<keyword evidence="3 5" id="KW-1133">Transmembrane helix</keyword>
<dbReference type="GO" id="GO:0016874">
    <property type="term" value="F:ligase activity"/>
    <property type="evidence" value="ECO:0007669"/>
    <property type="project" value="UniProtKB-KW"/>
</dbReference>
<dbReference type="InterPro" id="IPR007016">
    <property type="entry name" value="O-antigen_ligase-rel_domated"/>
</dbReference>
<feature type="transmembrane region" description="Helical" evidence="5">
    <location>
        <begin position="70"/>
        <end position="89"/>
    </location>
</feature>
<evidence type="ECO:0000256" key="3">
    <source>
        <dbReference type="ARBA" id="ARBA00022989"/>
    </source>
</evidence>
<feature type="domain" description="O-antigen ligase-related" evidence="6">
    <location>
        <begin position="439"/>
        <end position="528"/>
    </location>
</feature>
<feature type="transmembrane region" description="Helical" evidence="5">
    <location>
        <begin position="575"/>
        <end position="597"/>
    </location>
</feature>
<dbReference type="Proteomes" id="UP000199568">
    <property type="component" value="Unassembled WGS sequence"/>
</dbReference>
<feature type="transmembrane region" description="Helical" evidence="5">
    <location>
        <begin position="295"/>
        <end position="315"/>
    </location>
</feature>
<evidence type="ECO:0000256" key="5">
    <source>
        <dbReference type="SAM" id="Phobius"/>
    </source>
</evidence>
<proteinExistence type="predicted"/>
<feature type="transmembrane region" description="Helical" evidence="5">
    <location>
        <begin position="249"/>
        <end position="265"/>
    </location>
</feature>
<accession>A0A1I0CQS9</accession>
<keyword evidence="8" id="KW-1185">Reference proteome</keyword>
<feature type="transmembrane region" description="Helical" evidence="5">
    <location>
        <begin position="549"/>
        <end position="569"/>
    </location>
</feature>
<feature type="transmembrane region" description="Helical" evidence="5">
    <location>
        <begin position="226"/>
        <end position="244"/>
    </location>
</feature>
<evidence type="ECO:0000259" key="6">
    <source>
        <dbReference type="Pfam" id="PF04932"/>
    </source>
</evidence>
<dbReference type="STRING" id="426128.SAMN05660297_01720"/>
<keyword evidence="2 5" id="KW-0812">Transmembrane</keyword>
<evidence type="ECO:0000256" key="2">
    <source>
        <dbReference type="ARBA" id="ARBA00022692"/>
    </source>
</evidence>
<evidence type="ECO:0000256" key="1">
    <source>
        <dbReference type="ARBA" id="ARBA00004141"/>
    </source>
</evidence>
<organism evidence="7 8">
    <name type="scientific">Natronincola peptidivorans</name>
    <dbReference type="NCBI Taxonomy" id="426128"/>
    <lineage>
        <taxon>Bacteria</taxon>
        <taxon>Bacillati</taxon>
        <taxon>Bacillota</taxon>
        <taxon>Clostridia</taxon>
        <taxon>Peptostreptococcales</taxon>
        <taxon>Natronincolaceae</taxon>
        <taxon>Natronincola</taxon>
    </lineage>
</organism>
<evidence type="ECO:0000256" key="4">
    <source>
        <dbReference type="ARBA" id="ARBA00023136"/>
    </source>
</evidence>
<dbReference type="GO" id="GO:0016020">
    <property type="term" value="C:membrane"/>
    <property type="evidence" value="ECO:0007669"/>
    <property type="project" value="UniProtKB-SubCell"/>
</dbReference>
<feature type="transmembrane region" description="Helical" evidence="5">
    <location>
        <begin position="517"/>
        <end position="537"/>
    </location>
</feature>
<dbReference type="OrthoDB" id="1762823at2"/>
<evidence type="ECO:0000313" key="8">
    <source>
        <dbReference type="Proteomes" id="UP000199568"/>
    </source>
</evidence>
<gene>
    <name evidence="7" type="ORF">SAMN05660297_01720</name>
</gene>
<feature type="transmembrane region" description="Helical" evidence="5">
    <location>
        <begin position="135"/>
        <end position="153"/>
    </location>
</feature>
<protein>
    <submittedName>
        <fullName evidence="7">O-Antigen ligase</fullName>
    </submittedName>
</protein>
<keyword evidence="4 5" id="KW-0472">Membrane</keyword>
<name>A0A1I0CQS9_9FIRM</name>
<dbReference type="EMBL" id="FOHU01000006">
    <property type="protein sequence ID" value="SET22079.1"/>
    <property type="molecule type" value="Genomic_DNA"/>
</dbReference>
<dbReference type="Pfam" id="PF04932">
    <property type="entry name" value="Wzy_C"/>
    <property type="match status" value="1"/>
</dbReference>
<reference evidence="7 8" key="1">
    <citation type="submission" date="2016-10" db="EMBL/GenBank/DDBJ databases">
        <authorList>
            <person name="de Groot N.N."/>
        </authorList>
    </citation>
    <scope>NUCLEOTIDE SEQUENCE [LARGE SCALE GENOMIC DNA]</scope>
    <source>
        <strain evidence="7 8">DSM 18979</strain>
    </source>
</reference>
<feature type="transmembrane region" description="Helical" evidence="5">
    <location>
        <begin position="160"/>
        <end position="181"/>
    </location>
</feature>
<dbReference type="PANTHER" id="PTHR37422">
    <property type="entry name" value="TEICHURONIC ACID BIOSYNTHESIS PROTEIN TUAE"/>
    <property type="match status" value="1"/>
</dbReference>
<feature type="transmembrane region" description="Helical" evidence="5">
    <location>
        <begin position="101"/>
        <end position="123"/>
    </location>
</feature>
<sequence length="609" mass="69145">MAKAKKRSQKRSLRDKIESKDNIASILPLAFILMIVPLIVYLKVVPLDTEIYIFWTSLEYRLEFNSYYKMMWFIIATVISTITLIFKFLTKEKKLKRSNIYIPIAIYSLFVILSTIFSDYKAIAVYGFADRFEGMLTIIGYMIILFITINLVDGEKQIKVLLASLTISAIIISIIGVFQFIEKDIFNTLWGQKLILPRGFHDLVGQASSSLEQATIYSTLSHSNYVGSYMAMLIPIAVSLFLILEKKTWKIGSLAFSGLLVLNLIGSRSRAGIIGLVCALIVIIIFLRREILKNWRYIGAFILVGVLMFTSMDYLTGGILKGKVMNLTIDARIEANRMDFQNIVINNNEVDIIAEDESIKIVITDTEELEFRDDKGNYLDVIDQGQSMIVNNPIFENYRFNILKENGTKILRVSNKNINLEFLINNNKFTMLDHRRQTVDLEEVPSWGFEGRESLGSARGYIWSRSIPLLKDTMIIGKGPDTFALYFPNHDYIGRLRAYGFLNVVVDKAHNMYLQTAINTGIISLLALLAIFSYYIYSSIKIYWRRELSDTNTIIGISIFFAICGYLAAGLFNDSVVSVAPVFWILLGMGQSINISLSKTTNSSNSITE</sequence>
<dbReference type="RefSeq" id="WP_090442316.1">
    <property type="nucleotide sequence ID" value="NZ_FOHU01000006.1"/>
</dbReference>
<keyword evidence="7" id="KW-0436">Ligase</keyword>